<sequence length="180" mass="21729">MDSIFRTCEIVKYDNKIKTSDFLSSISDKNSSQLRDFCFKIMEIEDPFHSLSLLLRIRTSEQFIDSLFMERLSSLIRKINGEKYLRIKNMDEKIYWFVMRHTKDSDVQAMIRCFSFIEINKTNLEELKRYFSYSTIYQHYRSICKNIFKGKYRRQEISLVIRLLDSASLCFKNLYPIIKK</sequence>
<evidence type="ECO:0000313" key="2">
    <source>
        <dbReference type="Proteomes" id="UP000011185"/>
    </source>
</evidence>
<dbReference type="InParanoid" id="L7JW04"/>
<name>L7JW04_TRAHO</name>
<gene>
    <name evidence="1" type="ORF">THOM_1824</name>
</gene>
<proteinExistence type="predicted"/>
<evidence type="ECO:0000313" key="1">
    <source>
        <dbReference type="EMBL" id="ELQ75201.1"/>
    </source>
</evidence>
<keyword evidence="2" id="KW-1185">Reference proteome</keyword>
<reference evidence="1 2" key="1">
    <citation type="journal article" date="2012" name="PLoS Pathog.">
        <title>The genome of the obligate intracellular parasite Trachipleistophora hominis: new insights into microsporidian genome dynamics and reductive evolution.</title>
        <authorList>
            <person name="Heinz E."/>
            <person name="Williams T.A."/>
            <person name="Nakjang S."/>
            <person name="Noel C.J."/>
            <person name="Swan D.C."/>
            <person name="Goldberg A.V."/>
            <person name="Harris S.R."/>
            <person name="Weinmaier T."/>
            <person name="Markert S."/>
            <person name="Becher D."/>
            <person name="Bernhardt J."/>
            <person name="Dagan T."/>
            <person name="Hacker C."/>
            <person name="Lucocq J.M."/>
            <person name="Schweder T."/>
            <person name="Rattei T."/>
            <person name="Hall N."/>
            <person name="Hirt R.P."/>
            <person name="Embley T.M."/>
        </authorList>
    </citation>
    <scope>NUCLEOTIDE SEQUENCE [LARGE SCALE GENOMIC DNA]</scope>
</reference>
<organism evidence="1 2">
    <name type="scientific">Trachipleistophora hominis</name>
    <name type="common">Microsporidian parasite</name>
    <dbReference type="NCBI Taxonomy" id="72359"/>
    <lineage>
        <taxon>Eukaryota</taxon>
        <taxon>Fungi</taxon>
        <taxon>Fungi incertae sedis</taxon>
        <taxon>Microsporidia</taxon>
        <taxon>Pleistophoridae</taxon>
        <taxon>Trachipleistophora</taxon>
    </lineage>
</organism>
<dbReference type="EMBL" id="JH993981">
    <property type="protein sequence ID" value="ELQ75201.1"/>
    <property type="molecule type" value="Genomic_DNA"/>
</dbReference>
<dbReference type="STRING" id="72359.L7JW04"/>
<dbReference type="AlphaFoldDB" id="L7JW04"/>
<protein>
    <submittedName>
        <fullName evidence="1">Uncharacterized protein</fullName>
    </submittedName>
</protein>
<dbReference type="VEuPathDB" id="MicrosporidiaDB:THOM_1824"/>
<dbReference type="Proteomes" id="UP000011185">
    <property type="component" value="Unassembled WGS sequence"/>
</dbReference>
<dbReference type="HOGENOM" id="CLU_1497256_0_0_1"/>
<accession>L7JW04</accession>
<dbReference type="OrthoDB" id="2191694at2759"/>